<evidence type="ECO:0000313" key="1">
    <source>
        <dbReference type="EMBL" id="MBO3740915.1"/>
    </source>
</evidence>
<protein>
    <submittedName>
        <fullName evidence="1">Uncharacterized protein</fullName>
    </submittedName>
</protein>
<comment type="caution">
    <text evidence="1">The sequence shown here is derived from an EMBL/GenBank/DDBJ whole genome shotgun (WGS) entry which is preliminary data.</text>
</comment>
<gene>
    <name evidence="1" type="ORF">J5X75_25710</name>
</gene>
<evidence type="ECO:0000313" key="2">
    <source>
        <dbReference type="Proteomes" id="UP000679690"/>
    </source>
</evidence>
<reference evidence="1 2" key="1">
    <citation type="submission" date="2021-03" db="EMBL/GenBank/DDBJ databases">
        <title>Actinoplanes flavus sp. nov., a novel actinomycete isolated from Coconut Palm rhizosphere soil.</title>
        <authorList>
            <person name="Luo X."/>
        </authorList>
    </citation>
    <scope>NUCLEOTIDE SEQUENCE [LARGE SCALE GENOMIC DNA]</scope>
    <source>
        <strain evidence="1 2">NEAU-H7</strain>
    </source>
</reference>
<keyword evidence="2" id="KW-1185">Reference proteome</keyword>
<proteinExistence type="predicted"/>
<dbReference type="EMBL" id="JAGFNS010000017">
    <property type="protein sequence ID" value="MBO3740915.1"/>
    <property type="molecule type" value="Genomic_DNA"/>
</dbReference>
<accession>A0ABS3UQ66</accession>
<name>A0ABS3UQ66_9ACTN</name>
<dbReference type="Proteomes" id="UP000679690">
    <property type="component" value="Unassembled WGS sequence"/>
</dbReference>
<dbReference type="RefSeq" id="WP_208470062.1">
    <property type="nucleotide sequence ID" value="NZ_JAGFNS010000017.1"/>
</dbReference>
<sequence>MTSIESIDLDPGSTYAVTLSVGQWLYVLGTLDNETSTEVVEGDPRGVVEPAQAVMQDIWRHAYGADGLPLPHERMVTIDVPGRSCRIVAEALDDWAAVAARETAPEPGFENEAAEMRDVLQAWLAQLGRK</sequence>
<organism evidence="1 2">
    <name type="scientific">Actinoplanes flavus</name>
    <dbReference type="NCBI Taxonomy" id="2820290"/>
    <lineage>
        <taxon>Bacteria</taxon>
        <taxon>Bacillati</taxon>
        <taxon>Actinomycetota</taxon>
        <taxon>Actinomycetes</taxon>
        <taxon>Micromonosporales</taxon>
        <taxon>Micromonosporaceae</taxon>
        <taxon>Actinoplanes</taxon>
    </lineage>
</organism>